<name>A0A0C3B180_SERVB</name>
<dbReference type="AlphaFoldDB" id="A0A0C3B180"/>
<feature type="compositionally biased region" description="Polar residues" evidence="1">
    <location>
        <begin position="98"/>
        <end position="113"/>
    </location>
</feature>
<feature type="compositionally biased region" description="Polar residues" evidence="1">
    <location>
        <begin position="154"/>
        <end position="197"/>
    </location>
</feature>
<evidence type="ECO:0000313" key="2">
    <source>
        <dbReference type="EMBL" id="KIM30535.1"/>
    </source>
</evidence>
<protein>
    <submittedName>
        <fullName evidence="2">Uncharacterized protein</fullName>
    </submittedName>
</protein>
<dbReference type="STRING" id="933852.A0A0C3B180"/>
<organism evidence="2 3">
    <name type="scientific">Serendipita vermifera MAFF 305830</name>
    <dbReference type="NCBI Taxonomy" id="933852"/>
    <lineage>
        <taxon>Eukaryota</taxon>
        <taxon>Fungi</taxon>
        <taxon>Dikarya</taxon>
        <taxon>Basidiomycota</taxon>
        <taxon>Agaricomycotina</taxon>
        <taxon>Agaricomycetes</taxon>
        <taxon>Sebacinales</taxon>
        <taxon>Serendipitaceae</taxon>
        <taxon>Serendipita</taxon>
    </lineage>
</organism>
<feature type="compositionally biased region" description="Basic and acidic residues" evidence="1">
    <location>
        <begin position="212"/>
        <end position="231"/>
    </location>
</feature>
<dbReference type="OrthoDB" id="5599613at2759"/>
<evidence type="ECO:0000313" key="3">
    <source>
        <dbReference type="Proteomes" id="UP000054097"/>
    </source>
</evidence>
<feature type="compositionally biased region" description="Basic residues" evidence="1">
    <location>
        <begin position="348"/>
        <end position="361"/>
    </location>
</feature>
<feature type="compositionally biased region" description="Polar residues" evidence="1">
    <location>
        <begin position="403"/>
        <end position="414"/>
    </location>
</feature>
<feature type="compositionally biased region" description="Polar residues" evidence="1">
    <location>
        <begin position="35"/>
        <end position="53"/>
    </location>
</feature>
<feature type="region of interest" description="Disordered" evidence="1">
    <location>
        <begin position="1"/>
        <end position="142"/>
    </location>
</feature>
<dbReference type="Proteomes" id="UP000054097">
    <property type="component" value="Unassembled WGS sequence"/>
</dbReference>
<gene>
    <name evidence="2" type="ORF">M408DRAFT_328100</name>
</gene>
<feature type="compositionally biased region" description="Basic and acidic residues" evidence="1">
    <location>
        <begin position="415"/>
        <end position="424"/>
    </location>
</feature>
<sequence length="882" mass="96150">MSSTSSQPRGKVAGTSAPISKGNSGTSLFPDGPFGQTSRLTMNNVGPGSNSVSPRKFIVISDDEEEQKTDSKMSVSKKRQRETPPPASAAVNTALGIRQSTSEESASPLNDDTISPPKKKRATEALVNGGHSRTASSVLSADSSRLEFSSIILQSPKDSTLDNLDNSMISNSAGTSYASLGSTSSMPVSGFDTSMDSSLPVAVTNLPSEQVPEDKARSRIEEIRRKAEASEKAAQTQIAQPFQPMLLDDSDEEDDILEKLIPIKKVPRAATPEKSSKSGKGLVDPFNTGSPLSEIESDGLSEEEVVRPNVTTRSRSRAASQAPESHVTTRSRSRATSQAPEAQPQTKPKGRGLSKGPKRAPTRSQTPKLVSKPRATSKAPTAPIPPARTKSSTIKGIPPPTMIPSSLASLLTESPSKDRRRDDPKMAALIRDVKRDMQEIEQRHLYGGSIESAPPENSRAIDPSVTEMALGEEDGRKMNEVLASDSATAAQATPWRPFWDEQLVGARDVTMDTVYQIPRLHLPSSSHPVLAHLQNLASNTDIPRLAVFLSSGILSTLPSINENNNLAPWLFRLACEAPDELANAAQQALHTGARSHQYHIEFSYLMSPILGLGPLKDAILPFGCSAATISPPQDPITRNSVVTRFVSTIKMIRGMMSQKPENIVILLFLIYLDFSTSNEVRRDISLVVEDILVSIAGGSDVQGQVQELVICKRVVETTASFRLIEKRMILDCVFGGQPAPRRFMRWIAVGFLSPEAVQVLDWSTYLQSPSLSPFADMVTPALMSKSPFRISSKTDYYDLHNRVDILGTVLTDIRLYSATEDVNIERIMTGLEHLHGKIVDARAAFIERTRAKDALQRLRLRVYFQFQRTIKPTATIEAMLKR</sequence>
<proteinExistence type="predicted"/>
<reference evidence="3" key="2">
    <citation type="submission" date="2015-01" db="EMBL/GenBank/DDBJ databases">
        <title>Evolutionary Origins and Diversification of the Mycorrhizal Mutualists.</title>
        <authorList>
            <consortium name="DOE Joint Genome Institute"/>
            <consortium name="Mycorrhizal Genomics Consortium"/>
            <person name="Kohler A."/>
            <person name="Kuo A."/>
            <person name="Nagy L.G."/>
            <person name="Floudas D."/>
            <person name="Copeland A."/>
            <person name="Barry K.W."/>
            <person name="Cichocki N."/>
            <person name="Veneault-Fourrey C."/>
            <person name="LaButti K."/>
            <person name="Lindquist E.A."/>
            <person name="Lipzen A."/>
            <person name="Lundell T."/>
            <person name="Morin E."/>
            <person name="Murat C."/>
            <person name="Riley R."/>
            <person name="Ohm R."/>
            <person name="Sun H."/>
            <person name="Tunlid A."/>
            <person name="Henrissat B."/>
            <person name="Grigoriev I.V."/>
            <person name="Hibbett D.S."/>
            <person name="Martin F."/>
        </authorList>
    </citation>
    <scope>NUCLEOTIDE SEQUENCE [LARGE SCALE GENOMIC DNA]</scope>
    <source>
        <strain evidence="3">MAFF 305830</strain>
    </source>
</reference>
<feature type="region of interest" description="Disordered" evidence="1">
    <location>
        <begin position="154"/>
        <end position="424"/>
    </location>
</feature>
<reference evidence="2 3" key="1">
    <citation type="submission" date="2014-04" db="EMBL/GenBank/DDBJ databases">
        <authorList>
            <consortium name="DOE Joint Genome Institute"/>
            <person name="Kuo A."/>
            <person name="Zuccaro A."/>
            <person name="Kohler A."/>
            <person name="Nagy L.G."/>
            <person name="Floudas D."/>
            <person name="Copeland A."/>
            <person name="Barry K.W."/>
            <person name="Cichocki N."/>
            <person name="Veneault-Fourrey C."/>
            <person name="LaButti K."/>
            <person name="Lindquist E.A."/>
            <person name="Lipzen A."/>
            <person name="Lundell T."/>
            <person name="Morin E."/>
            <person name="Murat C."/>
            <person name="Sun H."/>
            <person name="Tunlid A."/>
            <person name="Henrissat B."/>
            <person name="Grigoriev I.V."/>
            <person name="Hibbett D.S."/>
            <person name="Martin F."/>
            <person name="Nordberg H.P."/>
            <person name="Cantor M.N."/>
            <person name="Hua S.X."/>
        </authorList>
    </citation>
    <scope>NUCLEOTIDE SEQUENCE [LARGE SCALE GENOMIC DNA]</scope>
    <source>
        <strain evidence="2 3">MAFF 305830</strain>
    </source>
</reference>
<dbReference type="EMBL" id="KN824284">
    <property type="protein sequence ID" value="KIM30535.1"/>
    <property type="molecule type" value="Genomic_DNA"/>
</dbReference>
<evidence type="ECO:0000256" key="1">
    <source>
        <dbReference type="SAM" id="MobiDB-lite"/>
    </source>
</evidence>
<feature type="compositionally biased region" description="Polar residues" evidence="1">
    <location>
        <begin position="131"/>
        <end position="142"/>
    </location>
</feature>
<keyword evidence="3" id="KW-1185">Reference proteome</keyword>
<accession>A0A0C3B180</accession>
<feature type="compositionally biased region" description="Polar residues" evidence="1">
    <location>
        <begin position="309"/>
        <end position="346"/>
    </location>
</feature>
<feature type="compositionally biased region" description="Polar residues" evidence="1">
    <location>
        <begin position="17"/>
        <end position="27"/>
    </location>
</feature>
<dbReference type="HOGENOM" id="CLU_326560_0_0_1"/>